<dbReference type="EMBL" id="AKKV01000024">
    <property type="protein sequence ID" value="EIT85905.1"/>
    <property type="molecule type" value="Genomic_DNA"/>
</dbReference>
<evidence type="ECO:0000313" key="1">
    <source>
        <dbReference type="EMBL" id="EIT85905.1"/>
    </source>
</evidence>
<dbReference type="Pfam" id="PF23857">
    <property type="entry name" value="Phage_TAC_19"/>
    <property type="match status" value="1"/>
</dbReference>
<protein>
    <recommendedName>
        <fullName evidence="3">Phage protein</fullName>
    </recommendedName>
</protein>
<dbReference type="RefSeq" id="WP_007201837.1">
    <property type="nucleotide sequence ID" value="NZ_AKKV01000024.1"/>
</dbReference>
<evidence type="ECO:0008006" key="3">
    <source>
        <dbReference type="Google" id="ProtNLM"/>
    </source>
</evidence>
<sequence>MLKIELRNEAGEIKTYTQDFVSGRKFRTAMKFGQKVEKGELSELEVVDEMVALVASMFDSEAVSFDSIYDGVSASDLLNVLNSVLEGVTGGVMGQVDMVEGK</sequence>
<proteinExistence type="predicted"/>
<dbReference type="Proteomes" id="UP000004080">
    <property type="component" value="Unassembled WGS sequence"/>
</dbReference>
<dbReference type="STRING" id="1196324.A374_08719"/>
<reference evidence="1 2" key="1">
    <citation type="journal article" date="2012" name="J. Bacteriol.">
        <title>Genome of Bacillus macauensis ZFHKF-1, a Long-Chain-Forming Bacterium.</title>
        <authorList>
            <person name="Cai L."/>
            <person name="Zhang T."/>
        </authorList>
    </citation>
    <scope>NUCLEOTIDE SEQUENCE [LARGE SCALE GENOMIC DNA]</scope>
    <source>
        <strain evidence="1 2">ZFHKF-1</strain>
    </source>
</reference>
<keyword evidence="2" id="KW-1185">Reference proteome</keyword>
<dbReference type="InterPro" id="IPR057006">
    <property type="entry name" value="Phage_TAC_19"/>
</dbReference>
<comment type="caution">
    <text evidence="1">The sequence shown here is derived from an EMBL/GenBank/DDBJ whole genome shotgun (WGS) entry which is preliminary data.</text>
</comment>
<organism evidence="1 2">
    <name type="scientific">Fictibacillus macauensis ZFHKF-1</name>
    <dbReference type="NCBI Taxonomy" id="1196324"/>
    <lineage>
        <taxon>Bacteria</taxon>
        <taxon>Bacillati</taxon>
        <taxon>Bacillota</taxon>
        <taxon>Bacilli</taxon>
        <taxon>Bacillales</taxon>
        <taxon>Fictibacillaceae</taxon>
        <taxon>Fictibacillus</taxon>
    </lineage>
</organism>
<gene>
    <name evidence="1" type="ORF">A374_08719</name>
</gene>
<dbReference type="NCBIfam" id="NF047360">
    <property type="entry name" value="tail_chap_PVL"/>
    <property type="match status" value="1"/>
</dbReference>
<name>I8UG76_9BACL</name>
<accession>I8UG76</accession>
<evidence type="ECO:0000313" key="2">
    <source>
        <dbReference type="Proteomes" id="UP000004080"/>
    </source>
</evidence>
<dbReference type="OrthoDB" id="2925849at2"/>
<dbReference type="AlphaFoldDB" id="I8UG76"/>
<dbReference type="PATRIC" id="fig|1196324.3.peg.1786"/>